<dbReference type="Gene3D" id="3.40.50.1010">
    <property type="entry name" value="5'-nuclease"/>
    <property type="match status" value="1"/>
</dbReference>
<dbReference type="RefSeq" id="WP_012466393.1">
    <property type="nucleotide sequence ID" value="NC_010803.1"/>
</dbReference>
<keyword evidence="4" id="KW-0479">Metal-binding</keyword>
<keyword evidence="6" id="KW-0460">Magnesium</keyword>
<dbReference type="STRING" id="290315.Clim_1457"/>
<reference evidence="9 10" key="1">
    <citation type="submission" date="2008-05" db="EMBL/GenBank/DDBJ databases">
        <title>Complete sequence of Chlorobium limicola DSM 245.</title>
        <authorList>
            <consortium name="US DOE Joint Genome Institute"/>
            <person name="Lucas S."/>
            <person name="Copeland A."/>
            <person name="Lapidus A."/>
            <person name="Glavina del Rio T."/>
            <person name="Dalin E."/>
            <person name="Tice H."/>
            <person name="Bruce D."/>
            <person name="Goodwin L."/>
            <person name="Pitluck S."/>
            <person name="Schmutz J."/>
            <person name="Larimer F."/>
            <person name="Land M."/>
            <person name="Hauser L."/>
            <person name="Kyrpides N."/>
            <person name="Ovchinnikova G."/>
            <person name="Zhao F."/>
            <person name="Li T."/>
            <person name="Liu Z."/>
            <person name="Overmann J."/>
            <person name="Bryant D.A."/>
            <person name="Richardson P."/>
        </authorList>
    </citation>
    <scope>NUCLEOTIDE SEQUENCE [LARGE SCALE GENOMIC DNA]</scope>
    <source>
        <strain evidence="10">DSM 245 / NBRC 103803 / 6330</strain>
    </source>
</reference>
<comment type="similarity">
    <text evidence="7">Belongs to the PINc/VapC protein family.</text>
</comment>
<evidence type="ECO:0000256" key="4">
    <source>
        <dbReference type="ARBA" id="ARBA00022723"/>
    </source>
</evidence>
<dbReference type="GO" id="GO:0004518">
    <property type="term" value="F:nuclease activity"/>
    <property type="evidence" value="ECO:0007669"/>
    <property type="project" value="UniProtKB-KW"/>
</dbReference>
<dbReference type="GO" id="GO:0046872">
    <property type="term" value="F:metal ion binding"/>
    <property type="evidence" value="ECO:0007669"/>
    <property type="project" value="UniProtKB-KW"/>
</dbReference>
<dbReference type="Pfam" id="PF01850">
    <property type="entry name" value="PIN"/>
    <property type="match status" value="1"/>
</dbReference>
<evidence type="ECO:0000256" key="2">
    <source>
        <dbReference type="ARBA" id="ARBA00022649"/>
    </source>
</evidence>
<dbReference type="EMBL" id="CP001097">
    <property type="protein sequence ID" value="ACD90516.1"/>
    <property type="molecule type" value="Genomic_DNA"/>
</dbReference>
<organism evidence="9 10">
    <name type="scientific">Chlorobium limicola (strain DSM 245 / NBRC 103803 / 6330)</name>
    <dbReference type="NCBI Taxonomy" id="290315"/>
    <lineage>
        <taxon>Bacteria</taxon>
        <taxon>Pseudomonadati</taxon>
        <taxon>Chlorobiota</taxon>
        <taxon>Chlorobiia</taxon>
        <taxon>Chlorobiales</taxon>
        <taxon>Chlorobiaceae</taxon>
        <taxon>Chlorobium/Pelodictyon group</taxon>
        <taxon>Chlorobium</taxon>
    </lineage>
</organism>
<evidence type="ECO:0000256" key="6">
    <source>
        <dbReference type="ARBA" id="ARBA00022842"/>
    </source>
</evidence>
<accession>B3ED91</accession>
<keyword evidence="3" id="KW-0540">Nuclease</keyword>
<gene>
    <name evidence="9" type="ordered locus">Clim_1457</name>
</gene>
<evidence type="ECO:0000313" key="10">
    <source>
        <dbReference type="Proteomes" id="UP000008841"/>
    </source>
</evidence>
<evidence type="ECO:0000256" key="1">
    <source>
        <dbReference type="ARBA" id="ARBA00001946"/>
    </source>
</evidence>
<dbReference type="GO" id="GO:0016787">
    <property type="term" value="F:hydrolase activity"/>
    <property type="evidence" value="ECO:0007669"/>
    <property type="project" value="UniProtKB-KW"/>
</dbReference>
<keyword evidence="2" id="KW-1277">Toxin-antitoxin system</keyword>
<dbReference type="OrthoDB" id="9800524at2"/>
<feature type="domain" description="PIN" evidence="8">
    <location>
        <begin position="5"/>
        <end position="125"/>
    </location>
</feature>
<evidence type="ECO:0000256" key="5">
    <source>
        <dbReference type="ARBA" id="ARBA00022801"/>
    </source>
</evidence>
<name>B3ED91_CHLL2</name>
<dbReference type="SUPFAM" id="SSF88723">
    <property type="entry name" value="PIN domain-like"/>
    <property type="match status" value="1"/>
</dbReference>
<proteinExistence type="inferred from homology"/>
<dbReference type="eggNOG" id="COG1487">
    <property type="taxonomic scope" value="Bacteria"/>
</dbReference>
<evidence type="ECO:0000259" key="8">
    <source>
        <dbReference type="Pfam" id="PF01850"/>
    </source>
</evidence>
<dbReference type="KEGG" id="cli:Clim_1457"/>
<dbReference type="HOGENOM" id="CLU_137728_0_0_10"/>
<comment type="cofactor">
    <cofactor evidence="1">
        <name>Mg(2+)</name>
        <dbReference type="ChEBI" id="CHEBI:18420"/>
    </cofactor>
</comment>
<dbReference type="PANTHER" id="PTHR33653">
    <property type="entry name" value="RIBONUCLEASE VAPC2"/>
    <property type="match status" value="1"/>
</dbReference>
<evidence type="ECO:0000313" key="9">
    <source>
        <dbReference type="EMBL" id="ACD90516.1"/>
    </source>
</evidence>
<protein>
    <submittedName>
        <fullName evidence="9">PilT protein domain protein</fullName>
    </submittedName>
</protein>
<dbReference type="InterPro" id="IPR050556">
    <property type="entry name" value="Type_II_TA_system_RNase"/>
</dbReference>
<dbReference type="AlphaFoldDB" id="B3ED91"/>
<keyword evidence="5" id="KW-0378">Hydrolase</keyword>
<sequence length="135" mass="15181">MNGLLVDSNIILDVFLDDPVWADWSEAVLSEYATHSPLCINQIIYSEISIGFKKIEELEAAISSSGLTMLEIPKEALFLAGKAFLSYRKRKGEKRSPLPDFFIGAHAAVSGLELITRDKNRYRTYFPTVRIISPE</sequence>
<evidence type="ECO:0000256" key="7">
    <source>
        <dbReference type="ARBA" id="ARBA00038093"/>
    </source>
</evidence>
<dbReference type="InterPro" id="IPR029060">
    <property type="entry name" value="PIN-like_dom_sf"/>
</dbReference>
<evidence type="ECO:0000256" key="3">
    <source>
        <dbReference type="ARBA" id="ARBA00022722"/>
    </source>
</evidence>
<dbReference type="PANTHER" id="PTHR33653:SF1">
    <property type="entry name" value="RIBONUCLEASE VAPC2"/>
    <property type="match status" value="1"/>
</dbReference>
<dbReference type="InterPro" id="IPR002716">
    <property type="entry name" value="PIN_dom"/>
</dbReference>
<dbReference type="Proteomes" id="UP000008841">
    <property type="component" value="Chromosome"/>
</dbReference>